<comment type="subcellular location">
    <subcellularLocation>
        <location evidence="1">Nucleus</location>
    </subcellularLocation>
</comment>
<evidence type="ECO:0000313" key="11">
    <source>
        <dbReference type="EMBL" id="KAF3545751.1"/>
    </source>
</evidence>
<dbReference type="InterPro" id="IPR051979">
    <property type="entry name" value="B-box_zinc_finger"/>
</dbReference>
<evidence type="ECO:0000313" key="12">
    <source>
        <dbReference type="Proteomes" id="UP000266723"/>
    </source>
</evidence>
<evidence type="ECO:0000256" key="7">
    <source>
        <dbReference type="ARBA" id="ARBA00023163"/>
    </source>
</evidence>
<dbReference type="Proteomes" id="UP000266723">
    <property type="component" value="Unassembled WGS sequence"/>
</dbReference>
<evidence type="ECO:0000256" key="4">
    <source>
        <dbReference type="ARBA" id="ARBA00022771"/>
    </source>
</evidence>
<dbReference type="InterPro" id="IPR000315">
    <property type="entry name" value="Znf_B-box"/>
</dbReference>
<sequence>MKIWCDVCDKEEASVFCCADEAALCNGCDRHVHFANKLAGKHQRFSLTSPTFKDAPLCDICGFTFFFFF</sequence>
<dbReference type="PANTHER" id="PTHR31832">
    <property type="entry name" value="B-BOX ZINC FINGER PROTEIN 22"/>
    <property type="match status" value="1"/>
</dbReference>
<keyword evidence="8" id="KW-0539">Nucleus</keyword>
<keyword evidence="2" id="KW-0479">Metal-binding</keyword>
<comment type="caution">
    <text evidence="11">The sequence shown here is derived from an EMBL/GenBank/DDBJ whole genome shotgun (WGS) entry which is preliminary data.</text>
</comment>
<dbReference type="EMBL" id="QGKV02000832">
    <property type="protein sequence ID" value="KAF3545751.1"/>
    <property type="molecule type" value="Genomic_DNA"/>
</dbReference>
<evidence type="ECO:0000256" key="8">
    <source>
        <dbReference type="ARBA" id="ARBA00023242"/>
    </source>
</evidence>
<gene>
    <name evidence="11" type="ORF">DY000_02009098</name>
</gene>
<accession>A0ABQ7C0T2</accession>
<keyword evidence="4 9" id="KW-0863">Zinc-finger</keyword>
<evidence type="ECO:0000256" key="6">
    <source>
        <dbReference type="ARBA" id="ARBA00023015"/>
    </source>
</evidence>
<keyword evidence="12" id="KW-1185">Reference proteome</keyword>
<dbReference type="SMART" id="SM00336">
    <property type="entry name" value="BBOX"/>
    <property type="match status" value="1"/>
</dbReference>
<dbReference type="InterPro" id="IPR049808">
    <property type="entry name" value="CONSTANS-like_Bbox1"/>
</dbReference>
<dbReference type="Pfam" id="PF00643">
    <property type="entry name" value="zf-B_box"/>
    <property type="match status" value="1"/>
</dbReference>
<dbReference type="CDD" id="cd19821">
    <property type="entry name" value="Bbox1_BBX-like"/>
    <property type="match status" value="1"/>
</dbReference>
<protein>
    <recommendedName>
        <fullName evidence="10">B box-type domain-containing protein</fullName>
    </recommendedName>
</protein>
<evidence type="ECO:0000256" key="2">
    <source>
        <dbReference type="ARBA" id="ARBA00022723"/>
    </source>
</evidence>
<dbReference type="PROSITE" id="PS50119">
    <property type="entry name" value="ZF_BBOX"/>
    <property type="match status" value="1"/>
</dbReference>
<evidence type="ECO:0000256" key="1">
    <source>
        <dbReference type="ARBA" id="ARBA00004123"/>
    </source>
</evidence>
<keyword evidence="5" id="KW-0862">Zinc</keyword>
<keyword evidence="6" id="KW-0805">Transcription regulation</keyword>
<keyword evidence="3" id="KW-0677">Repeat</keyword>
<reference evidence="11 12" key="1">
    <citation type="journal article" date="2020" name="BMC Genomics">
        <title>Intraspecific diversification of the crop wild relative Brassica cretica Lam. using demographic model selection.</title>
        <authorList>
            <person name="Kioukis A."/>
            <person name="Michalopoulou V.A."/>
            <person name="Briers L."/>
            <person name="Pirintsos S."/>
            <person name="Studholme D.J."/>
            <person name="Pavlidis P."/>
            <person name="Sarris P.F."/>
        </authorList>
    </citation>
    <scope>NUCLEOTIDE SEQUENCE [LARGE SCALE GENOMIC DNA]</scope>
    <source>
        <strain evidence="12">cv. PFS-1207/04</strain>
    </source>
</reference>
<evidence type="ECO:0000256" key="5">
    <source>
        <dbReference type="ARBA" id="ARBA00022833"/>
    </source>
</evidence>
<evidence type="ECO:0000256" key="3">
    <source>
        <dbReference type="ARBA" id="ARBA00022737"/>
    </source>
</evidence>
<organism evidence="11 12">
    <name type="scientific">Brassica cretica</name>
    <name type="common">Mustard</name>
    <dbReference type="NCBI Taxonomy" id="69181"/>
    <lineage>
        <taxon>Eukaryota</taxon>
        <taxon>Viridiplantae</taxon>
        <taxon>Streptophyta</taxon>
        <taxon>Embryophyta</taxon>
        <taxon>Tracheophyta</taxon>
        <taxon>Spermatophyta</taxon>
        <taxon>Magnoliopsida</taxon>
        <taxon>eudicotyledons</taxon>
        <taxon>Gunneridae</taxon>
        <taxon>Pentapetalae</taxon>
        <taxon>rosids</taxon>
        <taxon>malvids</taxon>
        <taxon>Brassicales</taxon>
        <taxon>Brassicaceae</taxon>
        <taxon>Brassiceae</taxon>
        <taxon>Brassica</taxon>
    </lineage>
</organism>
<name>A0ABQ7C0T2_BRACR</name>
<keyword evidence="7" id="KW-0804">Transcription</keyword>
<proteinExistence type="predicted"/>
<dbReference type="PANTHER" id="PTHR31832:SF87">
    <property type="entry name" value="B-BOX ZINC FINGER PROTEIN 20"/>
    <property type="match status" value="1"/>
</dbReference>
<evidence type="ECO:0000256" key="9">
    <source>
        <dbReference type="PROSITE-ProRule" id="PRU00024"/>
    </source>
</evidence>
<feature type="domain" description="B box-type" evidence="10">
    <location>
        <begin position="1"/>
        <end position="47"/>
    </location>
</feature>
<evidence type="ECO:0000259" key="10">
    <source>
        <dbReference type="PROSITE" id="PS50119"/>
    </source>
</evidence>